<dbReference type="Proteomes" id="UP000217696">
    <property type="component" value="Chromosome"/>
</dbReference>
<keyword evidence="1" id="KW-0540">Nuclease</keyword>
<keyword evidence="1" id="KW-0378">Hydrolase</keyword>
<dbReference type="AlphaFoldDB" id="A0A0U5C958"/>
<name>A0A0U5C958_9BACL</name>
<reference evidence="1 2" key="1">
    <citation type="submission" date="2015-12" db="EMBL/GenBank/DDBJ databases">
        <title>Genome sequence of Aneurinibacillus soli.</title>
        <authorList>
            <person name="Lee J.S."/>
            <person name="Lee K.C."/>
            <person name="Kim K.K."/>
            <person name="Lee B.W."/>
        </authorList>
    </citation>
    <scope>NUCLEOTIDE SEQUENCE [LARGE SCALE GENOMIC DNA]</scope>
    <source>
        <strain evidence="1 2">CB4</strain>
    </source>
</reference>
<dbReference type="Pfam" id="PF05901">
    <property type="entry name" value="Excalibur"/>
    <property type="match status" value="1"/>
</dbReference>
<gene>
    <name evidence="1" type="primary">yokF_1</name>
    <name evidence="1" type="ORF">CB4_03173</name>
</gene>
<proteinExistence type="predicted"/>
<dbReference type="InterPro" id="IPR008613">
    <property type="entry name" value="Excalibur_Ca-bd_domain"/>
</dbReference>
<sequence length="72" mass="7764">MFKKVSAVLLTTAVLSTTFAVGQSDAASKKPAKKVYYKNCTEARKAGVTPIYRGQPGYAPKLDRDHDGIACE</sequence>
<dbReference type="EMBL" id="AP017312">
    <property type="protein sequence ID" value="BAU28995.1"/>
    <property type="molecule type" value="Genomic_DNA"/>
</dbReference>
<dbReference type="GO" id="GO:0004519">
    <property type="term" value="F:endonuclease activity"/>
    <property type="evidence" value="ECO:0007669"/>
    <property type="project" value="UniProtKB-KW"/>
</dbReference>
<keyword evidence="1" id="KW-0255">Endonuclease</keyword>
<evidence type="ECO:0000313" key="2">
    <source>
        <dbReference type="Proteomes" id="UP000217696"/>
    </source>
</evidence>
<protein>
    <submittedName>
        <fullName evidence="1">SPBc2 prophage-derived endonuclease YokF</fullName>
        <ecNumber evidence="1">3.1.-.-</ecNumber>
    </submittedName>
</protein>
<dbReference type="KEGG" id="asoc:CB4_03173"/>
<dbReference type="SMART" id="SM00894">
    <property type="entry name" value="Excalibur"/>
    <property type="match status" value="1"/>
</dbReference>
<dbReference type="EC" id="3.1.-.-" evidence="1"/>
<dbReference type="GO" id="GO:0016787">
    <property type="term" value="F:hydrolase activity"/>
    <property type="evidence" value="ECO:0007669"/>
    <property type="project" value="UniProtKB-KW"/>
</dbReference>
<organism evidence="1 2">
    <name type="scientific">Aneurinibacillus soli</name>
    <dbReference type="NCBI Taxonomy" id="1500254"/>
    <lineage>
        <taxon>Bacteria</taxon>
        <taxon>Bacillati</taxon>
        <taxon>Bacillota</taxon>
        <taxon>Bacilli</taxon>
        <taxon>Bacillales</taxon>
        <taxon>Paenibacillaceae</taxon>
        <taxon>Aneurinibacillus group</taxon>
        <taxon>Aneurinibacillus</taxon>
    </lineage>
</organism>
<keyword evidence="2" id="KW-1185">Reference proteome</keyword>
<accession>A0A0U5C958</accession>
<evidence type="ECO:0000313" key="1">
    <source>
        <dbReference type="EMBL" id="BAU28995.1"/>
    </source>
</evidence>